<keyword evidence="3" id="KW-1185">Reference proteome</keyword>
<protein>
    <submittedName>
        <fullName evidence="2">Uncharacterized protein</fullName>
    </submittedName>
</protein>
<dbReference type="GeneID" id="54470217"/>
<dbReference type="EMBL" id="MU001633">
    <property type="protein sequence ID" value="KAF2485760.1"/>
    <property type="molecule type" value="Genomic_DNA"/>
</dbReference>
<organism evidence="2 3">
    <name type="scientific">Neohortaea acidophila</name>
    <dbReference type="NCBI Taxonomy" id="245834"/>
    <lineage>
        <taxon>Eukaryota</taxon>
        <taxon>Fungi</taxon>
        <taxon>Dikarya</taxon>
        <taxon>Ascomycota</taxon>
        <taxon>Pezizomycotina</taxon>
        <taxon>Dothideomycetes</taxon>
        <taxon>Dothideomycetidae</taxon>
        <taxon>Mycosphaerellales</taxon>
        <taxon>Teratosphaeriaceae</taxon>
        <taxon>Neohortaea</taxon>
    </lineage>
</organism>
<dbReference type="AlphaFoldDB" id="A0A6A6Q035"/>
<feature type="region of interest" description="Disordered" evidence="1">
    <location>
        <begin position="1"/>
        <end position="20"/>
    </location>
</feature>
<proteinExistence type="predicted"/>
<reference evidence="2" key="1">
    <citation type="journal article" date="2020" name="Stud. Mycol.">
        <title>101 Dothideomycetes genomes: a test case for predicting lifestyles and emergence of pathogens.</title>
        <authorList>
            <person name="Haridas S."/>
            <person name="Albert R."/>
            <person name="Binder M."/>
            <person name="Bloem J."/>
            <person name="Labutti K."/>
            <person name="Salamov A."/>
            <person name="Andreopoulos B."/>
            <person name="Baker S."/>
            <person name="Barry K."/>
            <person name="Bills G."/>
            <person name="Bluhm B."/>
            <person name="Cannon C."/>
            <person name="Castanera R."/>
            <person name="Culley D."/>
            <person name="Daum C."/>
            <person name="Ezra D."/>
            <person name="Gonzalez J."/>
            <person name="Henrissat B."/>
            <person name="Kuo A."/>
            <person name="Liang C."/>
            <person name="Lipzen A."/>
            <person name="Lutzoni F."/>
            <person name="Magnuson J."/>
            <person name="Mondo S."/>
            <person name="Nolan M."/>
            <person name="Ohm R."/>
            <person name="Pangilinan J."/>
            <person name="Park H.-J."/>
            <person name="Ramirez L."/>
            <person name="Alfaro M."/>
            <person name="Sun H."/>
            <person name="Tritt A."/>
            <person name="Yoshinaga Y."/>
            <person name="Zwiers L.-H."/>
            <person name="Turgeon B."/>
            <person name="Goodwin S."/>
            <person name="Spatafora J."/>
            <person name="Crous P."/>
            <person name="Grigoriev I."/>
        </authorList>
    </citation>
    <scope>NUCLEOTIDE SEQUENCE</scope>
    <source>
        <strain evidence="2">CBS 113389</strain>
    </source>
</reference>
<sequence length="210" mass="22319">MLPHVLSERQADESPGRWVGMGGRAAGRRALGGPDAAAVHRYLQALFWDVERRLTGPGCWPSRPRFDDHYPDRTGQMPWPGPSSSIITISSLVSSIGNADRGHGCTKAVITLGPPERYANLLFPRHASFCTLHATPVAPVLPSSSTSTPPFPGPTAPPFCLHHPNRLRPCPLACPSAPADGCKRRLPCPAAPRSTCPTLVSLAAIASTLA</sequence>
<dbReference type="Proteomes" id="UP000799767">
    <property type="component" value="Unassembled WGS sequence"/>
</dbReference>
<evidence type="ECO:0000313" key="3">
    <source>
        <dbReference type="Proteomes" id="UP000799767"/>
    </source>
</evidence>
<gene>
    <name evidence="2" type="ORF">BDY17DRAFT_111208</name>
</gene>
<feature type="compositionally biased region" description="Basic and acidic residues" evidence="1">
    <location>
        <begin position="1"/>
        <end position="15"/>
    </location>
</feature>
<dbReference type="RefSeq" id="XP_033592329.1">
    <property type="nucleotide sequence ID" value="XM_033729215.1"/>
</dbReference>
<name>A0A6A6Q035_9PEZI</name>
<evidence type="ECO:0000313" key="2">
    <source>
        <dbReference type="EMBL" id="KAF2485760.1"/>
    </source>
</evidence>
<accession>A0A6A6Q035</accession>
<evidence type="ECO:0000256" key="1">
    <source>
        <dbReference type="SAM" id="MobiDB-lite"/>
    </source>
</evidence>